<reference evidence="2 3" key="1">
    <citation type="journal article" date="2021" name="Nat. Plants">
        <title>The Taxus genome provides insights into paclitaxel biosynthesis.</title>
        <authorList>
            <person name="Xiong X."/>
            <person name="Gou J."/>
            <person name="Liao Q."/>
            <person name="Li Y."/>
            <person name="Zhou Q."/>
            <person name="Bi G."/>
            <person name="Li C."/>
            <person name="Du R."/>
            <person name="Wang X."/>
            <person name="Sun T."/>
            <person name="Guo L."/>
            <person name="Liang H."/>
            <person name="Lu P."/>
            <person name="Wu Y."/>
            <person name="Zhang Z."/>
            <person name="Ro D.K."/>
            <person name="Shang Y."/>
            <person name="Huang S."/>
            <person name="Yan J."/>
        </authorList>
    </citation>
    <scope>NUCLEOTIDE SEQUENCE [LARGE SCALE GENOMIC DNA]</scope>
    <source>
        <strain evidence="2">Ta-2019</strain>
    </source>
</reference>
<name>A0AA38C1P7_TAXCH</name>
<feature type="compositionally biased region" description="Basic and acidic residues" evidence="1">
    <location>
        <begin position="40"/>
        <end position="67"/>
    </location>
</feature>
<dbReference type="Proteomes" id="UP000824469">
    <property type="component" value="Unassembled WGS sequence"/>
</dbReference>
<evidence type="ECO:0000256" key="1">
    <source>
        <dbReference type="SAM" id="MobiDB-lite"/>
    </source>
</evidence>
<feature type="region of interest" description="Disordered" evidence="1">
    <location>
        <begin position="1"/>
        <end position="70"/>
    </location>
</feature>
<evidence type="ECO:0000313" key="2">
    <source>
        <dbReference type="EMBL" id="KAH9292355.1"/>
    </source>
</evidence>
<accession>A0AA38C1P7</accession>
<comment type="caution">
    <text evidence="2">The sequence shown here is derived from an EMBL/GenBank/DDBJ whole genome shotgun (WGS) entry which is preliminary data.</text>
</comment>
<feature type="compositionally biased region" description="Basic and acidic residues" evidence="1">
    <location>
        <begin position="20"/>
        <end position="31"/>
    </location>
</feature>
<keyword evidence="3" id="KW-1185">Reference proteome</keyword>
<protein>
    <submittedName>
        <fullName evidence="2">Uncharacterized protein</fullName>
    </submittedName>
</protein>
<sequence>VNGTEKASQGQTQSGGPNGSKKEQSKEDTKGLKRQQQWREQSRHPAQEWVYKREEEKKEGQSEEEKRVHHGMVELAPLTFEADWKKFWMERRPDEEAAECKGRLLSCCLAVLLYLEDL</sequence>
<dbReference type="AlphaFoldDB" id="A0AA38C1P7"/>
<gene>
    <name evidence="2" type="ORF">KI387_042465</name>
</gene>
<organism evidence="2 3">
    <name type="scientific">Taxus chinensis</name>
    <name type="common">Chinese yew</name>
    <name type="synonym">Taxus wallichiana var. chinensis</name>
    <dbReference type="NCBI Taxonomy" id="29808"/>
    <lineage>
        <taxon>Eukaryota</taxon>
        <taxon>Viridiplantae</taxon>
        <taxon>Streptophyta</taxon>
        <taxon>Embryophyta</taxon>
        <taxon>Tracheophyta</taxon>
        <taxon>Spermatophyta</taxon>
        <taxon>Pinopsida</taxon>
        <taxon>Pinidae</taxon>
        <taxon>Conifers II</taxon>
        <taxon>Cupressales</taxon>
        <taxon>Taxaceae</taxon>
        <taxon>Taxus</taxon>
    </lineage>
</organism>
<feature type="compositionally biased region" description="Polar residues" evidence="1">
    <location>
        <begin position="1"/>
        <end position="15"/>
    </location>
</feature>
<evidence type="ECO:0000313" key="3">
    <source>
        <dbReference type="Proteomes" id="UP000824469"/>
    </source>
</evidence>
<feature type="non-terminal residue" evidence="2">
    <location>
        <position position="118"/>
    </location>
</feature>
<dbReference type="EMBL" id="JAHRHJ020003169">
    <property type="protein sequence ID" value="KAH9292355.1"/>
    <property type="molecule type" value="Genomic_DNA"/>
</dbReference>
<feature type="non-terminal residue" evidence="2">
    <location>
        <position position="1"/>
    </location>
</feature>
<proteinExistence type="predicted"/>